<keyword evidence="2" id="KW-1185">Reference proteome</keyword>
<evidence type="ECO:0000313" key="1">
    <source>
        <dbReference type="EMBL" id="KAH3686840.1"/>
    </source>
</evidence>
<proteinExistence type="predicted"/>
<dbReference type="EMBL" id="JAEUBG010001186">
    <property type="protein sequence ID" value="KAH3686840.1"/>
    <property type="molecule type" value="Genomic_DNA"/>
</dbReference>
<reference evidence="1" key="1">
    <citation type="journal article" date="2021" name="Open Biol.">
        <title>Shared evolutionary footprints suggest mitochondrial oxidative damage underlies multiple complex I losses in fungi.</title>
        <authorList>
            <person name="Schikora-Tamarit M.A."/>
            <person name="Marcet-Houben M."/>
            <person name="Nosek J."/>
            <person name="Gabaldon T."/>
        </authorList>
    </citation>
    <scope>NUCLEOTIDE SEQUENCE</scope>
    <source>
        <strain evidence="1">CBS2887</strain>
    </source>
</reference>
<gene>
    <name evidence="1" type="ORF">WICPIJ_002167</name>
</gene>
<organism evidence="1 2">
    <name type="scientific">Wickerhamomyces pijperi</name>
    <name type="common">Yeast</name>
    <name type="synonym">Pichia pijperi</name>
    <dbReference type="NCBI Taxonomy" id="599730"/>
    <lineage>
        <taxon>Eukaryota</taxon>
        <taxon>Fungi</taxon>
        <taxon>Dikarya</taxon>
        <taxon>Ascomycota</taxon>
        <taxon>Saccharomycotina</taxon>
        <taxon>Saccharomycetes</taxon>
        <taxon>Phaffomycetales</taxon>
        <taxon>Wickerhamomycetaceae</taxon>
        <taxon>Wickerhamomyces</taxon>
    </lineage>
</organism>
<sequence length="88" mass="9781">MLSDRHSDVDVIQIGQLTVQPFIVKLSVIEIIRITGIIQHQGSFNGPASQVQVAMVRVDPVTEGQVRVLWDHNDDVLRPNVPSMEISP</sequence>
<dbReference type="AlphaFoldDB" id="A0A9P8TQ21"/>
<accession>A0A9P8TQ21</accession>
<comment type="caution">
    <text evidence="1">The sequence shown here is derived from an EMBL/GenBank/DDBJ whole genome shotgun (WGS) entry which is preliminary data.</text>
</comment>
<evidence type="ECO:0000313" key="2">
    <source>
        <dbReference type="Proteomes" id="UP000774326"/>
    </source>
</evidence>
<protein>
    <submittedName>
        <fullName evidence="1">Uncharacterized protein</fullName>
    </submittedName>
</protein>
<reference evidence="1" key="2">
    <citation type="submission" date="2021-01" db="EMBL/GenBank/DDBJ databases">
        <authorList>
            <person name="Schikora-Tamarit M.A."/>
        </authorList>
    </citation>
    <scope>NUCLEOTIDE SEQUENCE</scope>
    <source>
        <strain evidence="1">CBS2887</strain>
    </source>
</reference>
<dbReference type="Proteomes" id="UP000774326">
    <property type="component" value="Unassembled WGS sequence"/>
</dbReference>
<name>A0A9P8TQ21_WICPI</name>